<sequence length="69" mass="7142">MRMVAAIVGQSSPNQMKWLSARLSISWACGIAAARVSACAKRDGAVVARGDHEGGLTDRSTDVRGGAGR</sequence>
<dbReference type="EMBL" id="JAJVCN010000002">
    <property type="protein sequence ID" value="MCE7007031.1"/>
    <property type="molecule type" value="Genomic_DNA"/>
</dbReference>
<feature type="compositionally biased region" description="Basic and acidic residues" evidence="1">
    <location>
        <begin position="50"/>
        <end position="62"/>
    </location>
</feature>
<organism evidence="2 3">
    <name type="scientific">Kibdelosporangium philippinense</name>
    <dbReference type="NCBI Taxonomy" id="211113"/>
    <lineage>
        <taxon>Bacteria</taxon>
        <taxon>Bacillati</taxon>
        <taxon>Actinomycetota</taxon>
        <taxon>Actinomycetes</taxon>
        <taxon>Pseudonocardiales</taxon>
        <taxon>Pseudonocardiaceae</taxon>
        <taxon>Kibdelosporangium</taxon>
    </lineage>
</organism>
<feature type="region of interest" description="Disordered" evidence="1">
    <location>
        <begin position="50"/>
        <end position="69"/>
    </location>
</feature>
<name>A0ABS8ZK72_9PSEU</name>
<proteinExistence type="predicted"/>
<accession>A0ABS8ZK72</accession>
<keyword evidence="3" id="KW-1185">Reference proteome</keyword>
<gene>
    <name evidence="2" type="ORF">LWC34_29995</name>
</gene>
<dbReference type="RefSeq" id="WP_233728431.1">
    <property type="nucleotide sequence ID" value="NZ_JAJVCN010000002.1"/>
</dbReference>
<protein>
    <submittedName>
        <fullName evidence="2">Uncharacterized protein</fullName>
    </submittedName>
</protein>
<comment type="caution">
    <text evidence="2">The sequence shown here is derived from an EMBL/GenBank/DDBJ whole genome shotgun (WGS) entry which is preliminary data.</text>
</comment>
<evidence type="ECO:0000256" key="1">
    <source>
        <dbReference type="SAM" id="MobiDB-lite"/>
    </source>
</evidence>
<dbReference type="Proteomes" id="UP001521150">
    <property type="component" value="Unassembled WGS sequence"/>
</dbReference>
<evidence type="ECO:0000313" key="2">
    <source>
        <dbReference type="EMBL" id="MCE7007031.1"/>
    </source>
</evidence>
<reference evidence="2 3" key="1">
    <citation type="submission" date="2021-12" db="EMBL/GenBank/DDBJ databases">
        <title>Genome sequence of Kibdelosporangium philippinense ATCC 49844.</title>
        <authorList>
            <person name="Fedorov E.A."/>
            <person name="Omeragic M."/>
            <person name="Shalygina K.F."/>
            <person name="Maclea K.S."/>
        </authorList>
    </citation>
    <scope>NUCLEOTIDE SEQUENCE [LARGE SCALE GENOMIC DNA]</scope>
    <source>
        <strain evidence="2 3">ATCC 49844</strain>
    </source>
</reference>
<evidence type="ECO:0000313" key="3">
    <source>
        <dbReference type="Proteomes" id="UP001521150"/>
    </source>
</evidence>